<keyword evidence="4" id="KW-1185">Reference proteome</keyword>
<gene>
    <name evidence="3" type="ORF">ATEIFO6365_0007048600</name>
</gene>
<proteinExistence type="predicted"/>
<evidence type="ECO:0000256" key="1">
    <source>
        <dbReference type="SAM" id="MobiDB-lite"/>
    </source>
</evidence>
<dbReference type="Proteomes" id="UP000452235">
    <property type="component" value="Unassembled WGS sequence"/>
</dbReference>
<name>A0A5M3Z506_ASPTE</name>
<evidence type="ECO:0000313" key="3">
    <source>
        <dbReference type="EMBL" id="GFF17937.1"/>
    </source>
</evidence>
<evidence type="ECO:0000259" key="2">
    <source>
        <dbReference type="Pfam" id="PF09995"/>
    </source>
</evidence>
<dbReference type="EMBL" id="BLJY01000007">
    <property type="protein sequence ID" value="GFF17937.1"/>
    <property type="molecule type" value="Genomic_DNA"/>
</dbReference>
<feature type="region of interest" description="Disordered" evidence="1">
    <location>
        <begin position="1"/>
        <end position="21"/>
    </location>
</feature>
<reference evidence="3 4" key="1">
    <citation type="submission" date="2020-01" db="EMBL/GenBank/DDBJ databases">
        <title>Aspergillus terreus IFO 6365 whole genome shotgun sequence.</title>
        <authorList>
            <person name="Kanamasa S."/>
            <person name="Takahashi H."/>
        </authorList>
    </citation>
    <scope>NUCLEOTIDE SEQUENCE [LARGE SCALE GENOMIC DNA]</scope>
    <source>
        <strain evidence="3 4">IFO 6365</strain>
    </source>
</reference>
<dbReference type="GO" id="GO:0016491">
    <property type="term" value="F:oxidoreductase activity"/>
    <property type="evidence" value="ECO:0007669"/>
    <property type="project" value="InterPro"/>
</dbReference>
<dbReference type="VEuPathDB" id="FungiDB:ATEG_06099"/>
<sequence length="282" mass="32079">MVSASSTSPVQEKAATAPTPQLQHPELIQKIVQEGVLLGGGAAAILLQVANPGVGKGVDNHSNFAYRPLDRLRTTMTFVYCMTFGTPEEKRRVVEMVHRAHAVVKGSDYDANDPDLQLWVAATLYAVAIEMYEEIFGAMDAATAERIYREYAVLAVALRVRPEQWPADRRAFWVYWDEKIATMEITDSAKRVAAELLYNKHLPLYFRVLMPWVRLITAGLVPARIRDAYGLKTNKTRRAAYKATVSLARATYPFMPKFVRTFPKRYYLKDMRRRLQSMDKVM</sequence>
<dbReference type="Pfam" id="PF09995">
    <property type="entry name" value="MPAB_Lcp_cat"/>
    <property type="match status" value="1"/>
</dbReference>
<protein>
    <recommendedName>
        <fullName evidence="2">ER-bound oxygenase mpaB/mpaB'/Rubber oxygenase catalytic domain-containing protein</fullName>
    </recommendedName>
</protein>
<dbReference type="AlphaFoldDB" id="A0A5M3Z506"/>
<evidence type="ECO:0000313" key="4">
    <source>
        <dbReference type="Proteomes" id="UP000452235"/>
    </source>
</evidence>
<dbReference type="PANTHER" id="PTHR36151:SF3">
    <property type="entry name" value="ER-BOUND OXYGENASE MPAB_MPAB'_RUBBER OXYGENASE CATALYTIC DOMAIN-CONTAINING PROTEIN"/>
    <property type="match status" value="1"/>
</dbReference>
<dbReference type="PANTHER" id="PTHR36151">
    <property type="entry name" value="BLR2777 PROTEIN"/>
    <property type="match status" value="1"/>
</dbReference>
<comment type="caution">
    <text evidence="3">The sequence shown here is derived from an EMBL/GenBank/DDBJ whole genome shotgun (WGS) entry which is preliminary data.</text>
</comment>
<organism evidence="3 4">
    <name type="scientific">Aspergillus terreus</name>
    <dbReference type="NCBI Taxonomy" id="33178"/>
    <lineage>
        <taxon>Eukaryota</taxon>
        <taxon>Fungi</taxon>
        <taxon>Dikarya</taxon>
        <taxon>Ascomycota</taxon>
        <taxon>Pezizomycotina</taxon>
        <taxon>Eurotiomycetes</taxon>
        <taxon>Eurotiomycetidae</taxon>
        <taxon>Eurotiales</taxon>
        <taxon>Aspergillaceae</taxon>
        <taxon>Aspergillus</taxon>
        <taxon>Aspergillus subgen. Circumdati</taxon>
    </lineage>
</organism>
<feature type="domain" description="ER-bound oxygenase mpaB/mpaB'/Rubber oxygenase catalytic" evidence="2">
    <location>
        <begin position="31"/>
        <end position="250"/>
    </location>
</feature>
<dbReference type="OrthoDB" id="5131368at2759"/>
<accession>A0A5M3Z506</accession>
<dbReference type="InterPro" id="IPR018713">
    <property type="entry name" value="MPAB/Lcp_cat_dom"/>
</dbReference>
<feature type="compositionally biased region" description="Polar residues" evidence="1">
    <location>
        <begin position="1"/>
        <end position="10"/>
    </location>
</feature>